<evidence type="ECO:0000313" key="14">
    <source>
        <dbReference type="EMBL" id="HDD45106.1"/>
    </source>
</evidence>
<dbReference type="EMBL" id="DRBS01000358">
    <property type="protein sequence ID" value="HDD45106.1"/>
    <property type="molecule type" value="Genomic_DNA"/>
</dbReference>
<sequence length="421" mass="47909">MAQRGIREYDAKRLLFQYLSKEGLNYPFKAVLVTKETDWKQLEKENSWLKKEKLVAKPDQLFGKRGKHGLVLLNASLEEVKSWIEEKMGKEVTIGRVTDQLTHFLIEPFVPHEQEYYLAITMEREGDKIYISAEGGVDIEEMWGKVKEIFIPVLSDKKEVKKLIEENLPEGIKEKETFIQFAVAIYNFFVDYHFTYLEFNPLTILDNAFYPLDAVARLDDTAHFECAEKWGDIEFPAPFGRKYTPEELYIRQLDEKSGSSLKLTVLNPKGRIWTMVAGGGASVVYTDTVSDLGFAHELGNYGEYSGNPTTGETYEYAKTILDLMTREPDKDGKPKVLIIGGGIANFTDVAKTFDGIVKALEDYVDKLKAVNAKIYVRRGGPNYERGLAKIKEAGERLGLPIEVYGPETHMTRIVKLALEEN</sequence>
<dbReference type="GO" id="GO:0006099">
    <property type="term" value="P:tricarboxylic acid cycle"/>
    <property type="evidence" value="ECO:0007669"/>
    <property type="project" value="TreeGrafter"/>
</dbReference>
<dbReference type="Pfam" id="PF24948">
    <property type="entry name" value="Citrate_synth_N"/>
    <property type="match status" value="1"/>
</dbReference>
<dbReference type="SUPFAM" id="SSF52210">
    <property type="entry name" value="Succinyl-CoA synthetase domains"/>
    <property type="match status" value="1"/>
</dbReference>
<evidence type="ECO:0000256" key="10">
    <source>
        <dbReference type="ARBA" id="ARBA00023315"/>
    </source>
</evidence>
<evidence type="ECO:0000256" key="3">
    <source>
        <dbReference type="ARBA" id="ARBA00022490"/>
    </source>
</evidence>
<dbReference type="GO" id="GO:0042709">
    <property type="term" value="C:succinate-CoA ligase complex"/>
    <property type="evidence" value="ECO:0007669"/>
    <property type="project" value="TreeGrafter"/>
</dbReference>
<gene>
    <name evidence="14" type="ORF">ENG63_09660</name>
</gene>
<keyword evidence="7" id="KW-0547">Nucleotide-binding</keyword>
<evidence type="ECO:0000256" key="8">
    <source>
        <dbReference type="ARBA" id="ARBA00022840"/>
    </source>
</evidence>
<dbReference type="EC" id="2.3.3.8" evidence="2"/>
<dbReference type="Gene3D" id="3.40.50.261">
    <property type="entry name" value="Succinyl-CoA synthetase domains"/>
    <property type="match status" value="1"/>
</dbReference>
<dbReference type="InterPro" id="IPR016102">
    <property type="entry name" value="Succinyl-CoA_synth-like"/>
</dbReference>
<dbReference type="InterPro" id="IPR032263">
    <property type="entry name" value="Citrate-bd"/>
</dbReference>
<feature type="domain" description="ATP-citrate synthase citrate-binding" evidence="12">
    <location>
        <begin position="241"/>
        <end position="419"/>
    </location>
</feature>
<dbReference type="Gene3D" id="3.30.470.110">
    <property type="match status" value="1"/>
</dbReference>
<keyword evidence="6" id="KW-0808">Transferase</keyword>
<evidence type="ECO:0000256" key="6">
    <source>
        <dbReference type="ARBA" id="ARBA00022679"/>
    </source>
</evidence>
<dbReference type="PANTHER" id="PTHR11815">
    <property type="entry name" value="SUCCINYL-COA SYNTHETASE BETA CHAIN"/>
    <property type="match status" value="1"/>
</dbReference>
<evidence type="ECO:0000256" key="9">
    <source>
        <dbReference type="ARBA" id="ARBA00023098"/>
    </source>
</evidence>
<keyword evidence="10" id="KW-0012">Acyltransferase</keyword>
<name>A0A7C0Y403_DESA2</name>
<evidence type="ECO:0000256" key="1">
    <source>
        <dbReference type="ARBA" id="ARBA00004496"/>
    </source>
</evidence>
<organism evidence="14">
    <name type="scientific">Desulfofervidus auxilii</name>
    <dbReference type="NCBI Taxonomy" id="1621989"/>
    <lineage>
        <taxon>Bacteria</taxon>
        <taxon>Pseudomonadati</taxon>
        <taxon>Thermodesulfobacteriota</taxon>
        <taxon>Candidatus Desulfofervidia</taxon>
        <taxon>Candidatus Desulfofervidales</taxon>
        <taxon>Candidatus Desulfofervidaceae</taxon>
        <taxon>Candidatus Desulfofervidus</taxon>
    </lineage>
</organism>
<dbReference type="GO" id="GO:0004775">
    <property type="term" value="F:succinate-CoA ligase (ADP-forming) activity"/>
    <property type="evidence" value="ECO:0007669"/>
    <property type="project" value="TreeGrafter"/>
</dbReference>
<dbReference type="SUPFAM" id="SSF56059">
    <property type="entry name" value="Glutathione synthetase ATP-binding domain-like"/>
    <property type="match status" value="1"/>
</dbReference>
<keyword evidence="5" id="KW-0597">Phosphoprotein</keyword>
<keyword evidence="3" id="KW-0963">Cytoplasm</keyword>
<dbReference type="GO" id="GO:0006104">
    <property type="term" value="P:succinyl-CoA metabolic process"/>
    <property type="evidence" value="ECO:0007669"/>
    <property type="project" value="TreeGrafter"/>
</dbReference>
<protein>
    <recommendedName>
        <fullName evidence="2">ATP citrate synthase</fullName>
        <ecNumber evidence="2">2.3.3.8</ecNumber>
    </recommendedName>
</protein>
<comment type="subcellular location">
    <subcellularLocation>
        <location evidence="1">Cytoplasm</location>
    </subcellularLocation>
</comment>
<accession>A0A7C0Y403</accession>
<dbReference type="Pfam" id="PF16114">
    <property type="entry name" value="Citrate_bind"/>
    <property type="match status" value="1"/>
</dbReference>
<dbReference type="GO" id="GO:0005524">
    <property type="term" value="F:ATP binding"/>
    <property type="evidence" value="ECO:0007669"/>
    <property type="project" value="UniProtKB-KW"/>
</dbReference>
<dbReference type="FunFam" id="3.40.50.261:FF:000004">
    <property type="entry name" value="ATP-citrate synthase subunit"/>
    <property type="match status" value="1"/>
</dbReference>
<evidence type="ECO:0000256" key="4">
    <source>
        <dbReference type="ARBA" id="ARBA00022516"/>
    </source>
</evidence>
<reference evidence="14" key="1">
    <citation type="journal article" date="2020" name="mSystems">
        <title>Genome- and Community-Level Interaction Insights into Carbon Utilization and Element Cycling Functions of Hydrothermarchaeota in Hydrothermal Sediment.</title>
        <authorList>
            <person name="Zhou Z."/>
            <person name="Liu Y."/>
            <person name="Xu W."/>
            <person name="Pan J."/>
            <person name="Luo Z.H."/>
            <person name="Li M."/>
        </authorList>
    </citation>
    <scope>NUCLEOTIDE SEQUENCE [LARGE SCALE GENOMIC DNA]</scope>
    <source>
        <strain evidence="14">HyVt-233</strain>
    </source>
</reference>
<evidence type="ECO:0000259" key="13">
    <source>
        <dbReference type="Pfam" id="PF24948"/>
    </source>
</evidence>
<dbReference type="Proteomes" id="UP000886289">
    <property type="component" value="Unassembled WGS sequence"/>
</dbReference>
<evidence type="ECO:0000259" key="12">
    <source>
        <dbReference type="Pfam" id="PF16114"/>
    </source>
</evidence>
<evidence type="ECO:0000256" key="5">
    <source>
        <dbReference type="ARBA" id="ARBA00022553"/>
    </source>
</evidence>
<keyword evidence="9" id="KW-0443">Lipid metabolism</keyword>
<dbReference type="GO" id="GO:0003878">
    <property type="term" value="F:ATP citrate synthase activity"/>
    <property type="evidence" value="ECO:0007669"/>
    <property type="project" value="UniProtKB-EC"/>
</dbReference>
<dbReference type="GO" id="GO:0006629">
    <property type="term" value="P:lipid metabolic process"/>
    <property type="evidence" value="ECO:0007669"/>
    <property type="project" value="UniProtKB-KW"/>
</dbReference>
<comment type="caution">
    <text evidence="14">The sequence shown here is derived from an EMBL/GenBank/DDBJ whole genome shotgun (WGS) entry which is preliminary data.</text>
</comment>
<dbReference type="PANTHER" id="PTHR11815:SF10">
    <property type="entry name" value="SUCCINATE--COA LIGASE [GDP-FORMING] SUBUNIT BETA, MITOCHONDRIAL"/>
    <property type="match status" value="1"/>
</dbReference>
<keyword evidence="8" id="KW-0067">ATP-binding</keyword>
<keyword evidence="4" id="KW-0444">Lipid biosynthesis</keyword>
<evidence type="ECO:0000256" key="11">
    <source>
        <dbReference type="ARBA" id="ARBA00047593"/>
    </source>
</evidence>
<comment type="catalytic activity">
    <reaction evidence="11">
        <text>oxaloacetate + acetyl-CoA + ADP + phosphate = citrate + ATP + CoA</text>
        <dbReference type="Rhea" id="RHEA:21160"/>
        <dbReference type="ChEBI" id="CHEBI:16452"/>
        <dbReference type="ChEBI" id="CHEBI:16947"/>
        <dbReference type="ChEBI" id="CHEBI:30616"/>
        <dbReference type="ChEBI" id="CHEBI:43474"/>
        <dbReference type="ChEBI" id="CHEBI:57287"/>
        <dbReference type="ChEBI" id="CHEBI:57288"/>
        <dbReference type="ChEBI" id="CHEBI:456216"/>
        <dbReference type="EC" id="2.3.3.8"/>
    </reaction>
</comment>
<evidence type="ECO:0000256" key="2">
    <source>
        <dbReference type="ARBA" id="ARBA00012639"/>
    </source>
</evidence>
<proteinExistence type="predicted"/>
<dbReference type="InterPro" id="IPR056749">
    <property type="entry name" value="Citrate_synth_N"/>
</dbReference>
<evidence type="ECO:0000256" key="7">
    <source>
        <dbReference type="ARBA" id="ARBA00022741"/>
    </source>
</evidence>
<dbReference type="AlphaFoldDB" id="A0A7C0Y403"/>
<feature type="domain" description="ATP-citrate synthase ATP-grasp" evidence="13">
    <location>
        <begin position="2"/>
        <end position="230"/>
    </location>
</feature>